<evidence type="ECO:0000256" key="1">
    <source>
        <dbReference type="ARBA" id="ARBA00022741"/>
    </source>
</evidence>
<gene>
    <name evidence="6" type="ORF">HGO97_010995</name>
</gene>
<dbReference type="InterPro" id="IPR003439">
    <property type="entry name" value="ABC_transporter-like_ATP-bd"/>
</dbReference>
<dbReference type="Proteomes" id="UP000723714">
    <property type="component" value="Unassembled WGS sequence"/>
</dbReference>
<keyword evidence="7" id="KW-1185">Reference proteome</keyword>
<evidence type="ECO:0000313" key="6">
    <source>
        <dbReference type="EMBL" id="MBU3876340.1"/>
    </source>
</evidence>
<dbReference type="InterPro" id="IPR032781">
    <property type="entry name" value="ABC_tran_Xtn"/>
</dbReference>
<evidence type="ECO:0000256" key="2">
    <source>
        <dbReference type="ARBA" id="ARBA00022840"/>
    </source>
</evidence>
<feature type="coiled-coil region" evidence="3">
    <location>
        <begin position="86"/>
        <end position="132"/>
    </location>
</feature>
<dbReference type="PANTHER" id="PTHR42855:SF2">
    <property type="entry name" value="DRUG RESISTANCE ABC TRANSPORTER,ATP-BINDING PROTEIN"/>
    <property type="match status" value="1"/>
</dbReference>
<dbReference type="Pfam" id="PF12848">
    <property type="entry name" value="ABC_tran_Xtn"/>
    <property type="match status" value="1"/>
</dbReference>
<evidence type="ECO:0000256" key="3">
    <source>
        <dbReference type="SAM" id="Coils"/>
    </source>
</evidence>
<dbReference type="InterPro" id="IPR051309">
    <property type="entry name" value="ABCF_ATPase"/>
</dbReference>
<evidence type="ECO:0000259" key="5">
    <source>
        <dbReference type="PROSITE" id="PS50893"/>
    </source>
</evidence>
<organism evidence="6 7">
    <name type="scientific">Faecalicatena faecalis</name>
    <dbReference type="NCBI Taxonomy" id="2726362"/>
    <lineage>
        <taxon>Bacteria</taxon>
        <taxon>Bacillati</taxon>
        <taxon>Bacillota</taxon>
        <taxon>Clostridia</taxon>
        <taxon>Lachnospirales</taxon>
        <taxon>Lachnospiraceae</taxon>
        <taxon>Faecalicatena</taxon>
    </lineage>
</organism>
<protein>
    <submittedName>
        <fullName evidence="6">ABC-F family ATP-binding cassette domain-containing protein</fullName>
    </submittedName>
</protein>
<sequence>MILACHNLNKSFGDQLIVKDGSFHIEDREKAALVGVNGAGKSTILKMIVKEEPADSGEIVLTKGKTLGYLAQQQNLESGRSIYEEVKTAKAHIIEMEHQIRSIEHELKSLSGEELDKRLETYNRLMSQFEAQNGYAYESEIVGVLKGLGFTEDEFSKKTDTLSGGQKTRVSLGKLLLTKPDILLLDEPTNHLDLNSITWLETYLLNYPGAVFIVSHDRFFLNRVVTKVIEVENGAVRMYSGNYKDYADKKQQIRDAMLKEYLNQQREIKHQEAVIEKLRSFNREKSIKRAESREKMLNKMTLVEKPQDAAKEMHLSLEPSCISGNDVLIVEELSKAFDSQVLFRDISFEIKRGEHVAVIGDNGTGKTTLLKILNQVVSADTGSFTLGSKVKIGYYDQEHHVLHEDKNIFDEISDDYPTLTNTQIRNTLAAFQFTGDDVYKLIGDLSGGEKGRVSLAKLMLSEANFLILDEPTNHLDITSKEILEKALNEYTGTVLYVSHDRYFINQTATRILELVNQTFVNYIGNYDYYLEKKEELTAVYASTSGNTAASSGSPSASSAGASVPSSSSAADGNVSGGKLSWQEQKEQQARERKRQNALKKTEERIAVLEERNAKIDELMTHEDVYSNSVKCQELAVEKSQNEEELETLYEKWEELAE</sequence>
<dbReference type="CDD" id="cd03221">
    <property type="entry name" value="ABCF_EF-3"/>
    <property type="match status" value="2"/>
</dbReference>
<reference evidence="6 7" key="1">
    <citation type="submission" date="2021-06" db="EMBL/GenBank/DDBJ databases">
        <title>Faecalicatena sp. nov. isolated from porcine feces.</title>
        <authorList>
            <person name="Oh B.S."/>
            <person name="Lee J.H."/>
        </authorList>
    </citation>
    <scope>NUCLEOTIDE SEQUENCE [LARGE SCALE GENOMIC DNA]</scope>
    <source>
        <strain evidence="6 7">AGMB00832</strain>
    </source>
</reference>
<feature type="domain" description="ABC transporter" evidence="5">
    <location>
        <begin position="3"/>
        <end position="258"/>
    </location>
</feature>
<dbReference type="InterPro" id="IPR017871">
    <property type="entry name" value="ABC_transporter-like_CS"/>
</dbReference>
<dbReference type="SMART" id="SM00382">
    <property type="entry name" value="AAA"/>
    <property type="match status" value="2"/>
</dbReference>
<proteinExistence type="predicted"/>
<dbReference type="InterPro" id="IPR003593">
    <property type="entry name" value="AAA+_ATPase"/>
</dbReference>
<dbReference type="InterPro" id="IPR032524">
    <property type="entry name" value="ABC_tran_C"/>
</dbReference>
<dbReference type="EMBL" id="JABACJ020000009">
    <property type="protein sequence ID" value="MBU3876340.1"/>
    <property type="molecule type" value="Genomic_DNA"/>
</dbReference>
<dbReference type="Pfam" id="PF16326">
    <property type="entry name" value="ABC_tran_CTD"/>
    <property type="match status" value="1"/>
</dbReference>
<dbReference type="RefSeq" id="WP_216241569.1">
    <property type="nucleotide sequence ID" value="NZ_JABACJ020000009.1"/>
</dbReference>
<feature type="region of interest" description="Disordered" evidence="4">
    <location>
        <begin position="544"/>
        <end position="599"/>
    </location>
</feature>
<dbReference type="GO" id="GO:0005524">
    <property type="term" value="F:ATP binding"/>
    <property type="evidence" value="ECO:0007669"/>
    <property type="project" value="UniProtKB-KW"/>
</dbReference>
<dbReference type="PROSITE" id="PS00211">
    <property type="entry name" value="ABC_TRANSPORTER_1"/>
    <property type="match status" value="1"/>
</dbReference>
<comment type="caution">
    <text evidence="6">The sequence shown here is derived from an EMBL/GenBank/DDBJ whole genome shotgun (WGS) entry which is preliminary data.</text>
</comment>
<keyword evidence="3" id="KW-0175">Coiled coil</keyword>
<dbReference type="NCBIfam" id="NF000355">
    <property type="entry name" value="ribo_prot_ABC_F"/>
    <property type="match status" value="1"/>
</dbReference>
<dbReference type="PANTHER" id="PTHR42855">
    <property type="entry name" value="ABC TRANSPORTER ATP-BINDING SUBUNIT"/>
    <property type="match status" value="1"/>
</dbReference>
<accession>A0ABS6D4T2</accession>
<keyword evidence="2 6" id="KW-0067">ATP-binding</keyword>
<feature type="compositionally biased region" description="Low complexity" evidence="4">
    <location>
        <begin position="544"/>
        <end position="570"/>
    </location>
</feature>
<keyword evidence="1" id="KW-0547">Nucleotide-binding</keyword>
<feature type="domain" description="ABC transporter" evidence="5">
    <location>
        <begin position="328"/>
        <end position="541"/>
    </location>
</feature>
<dbReference type="PROSITE" id="PS50893">
    <property type="entry name" value="ABC_TRANSPORTER_2"/>
    <property type="match status" value="2"/>
</dbReference>
<dbReference type="Pfam" id="PF00005">
    <property type="entry name" value="ABC_tran"/>
    <property type="match status" value="2"/>
</dbReference>
<evidence type="ECO:0000313" key="7">
    <source>
        <dbReference type="Proteomes" id="UP000723714"/>
    </source>
</evidence>
<name>A0ABS6D4T2_9FIRM</name>
<evidence type="ECO:0000256" key="4">
    <source>
        <dbReference type="SAM" id="MobiDB-lite"/>
    </source>
</evidence>